<feature type="non-terminal residue" evidence="1">
    <location>
        <position position="1"/>
    </location>
</feature>
<dbReference type="AlphaFoldDB" id="A0A381PD28"/>
<accession>A0A381PD28</accession>
<gene>
    <name evidence="1" type="ORF">METZ01_LOCUS17694</name>
</gene>
<organism evidence="1">
    <name type="scientific">marine metagenome</name>
    <dbReference type="NCBI Taxonomy" id="408172"/>
    <lineage>
        <taxon>unclassified sequences</taxon>
        <taxon>metagenomes</taxon>
        <taxon>ecological metagenomes</taxon>
    </lineage>
</organism>
<reference evidence="1" key="1">
    <citation type="submission" date="2018-05" db="EMBL/GenBank/DDBJ databases">
        <authorList>
            <person name="Lanie J.A."/>
            <person name="Ng W.-L."/>
            <person name="Kazmierczak K.M."/>
            <person name="Andrzejewski T.M."/>
            <person name="Davidsen T.M."/>
            <person name="Wayne K.J."/>
            <person name="Tettelin H."/>
            <person name="Glass J.I."/>
            <person name="Rusch D."/>
            <person name="Podicherti R."/>
            <person name="Tsui H.-C.T."/>
            <person name="Winkler M.E."/>
        </authorList>
    </citation>
    <scope>NUCLEOTIDE SEQUENCE</scope>
</reference>
<proteinExistence type="predicted"/>
<protein>
    <submittedName>
        <fullName evidence="1">Uncharacterized protein</fullName>
    </submittedName>
</protein>
<evidence type="ECO:0000313" key="1">
    <source>
        <dbReference type="EMBL" id="SUZ64840.1"/>
    </source>
</evidence>
<sequence length="249" mass="27315">VTGWFGVEQSSLAQTSGSLVITRISCLICLVLTVDTAGEPVAYDYTYIEGHYVHGDKEGLRGRASISLPASLYLYGEADAIDVNGEHQELKLSDYQFGVGFHINAERLASKSSYLRALKILPLDGVDIFVEAGPRNWDFESNNKSRSGSDIAAKIGWRFGNPYSWECVVAAGIQRHAKMSRTIDQDTLTQLATSDADADVDDYIKFTGSTEAIYGFKFLWNLRKASLVVGVEGSSWNTHGFTVGLRLTP</sequence>
<dbReference type="EMBL" id="UINC01000944">
    <property type="protein sequence ID" value="SUZ64840.1"/>
    <property type="molecule type" value="Genomic_DNA"/>
</dbReference>
<name>A0A381PD28_9ZZZZ</name>